<evidence type="ECO:0000313" key="2">
    <source>
        <dbReference type="Proteomes" id="UP000789508"/>
    </source>
</evidence>
<accession>A0A9N9N868</accession>
<dbReference type="InterPro" id="IPR036451">
    <property type="entry name" value="CblAdoTrfase-like_sf"/>
</dbReference>
<keyword evidence="2" id="KW-1185">Reference proteome</keyword>
<name>A0A9N9N868_9GLOM</name>
<dbReference type="AlphaFoldDB" id="A0A9N9N868"/>
<evidence type="ECO:0000313" key="1">
    <source>
        <dbReference type="EMBL" id="CAG8711115.1"/>
    </source>
</evidence>
<organism evidence="1 2">
    <name type="scientific">Ambispora leptoticha</name>
    <dbReference type="NCBI Taxonomy" id="144679"/>
    <lineage>
        <taxon>Eukaryota</taxon>
        <taxon>Fungi</taxon>
        <taxon>Fungi incertae sedis</taxon>
        <taxon>Mucoromycota</taxon>
        <taxon>Glomeromycotina</taxon>
        <taxon>Glomeromycetes</taxon>
        <taxon>Archaeosporales</taxon>
        <taxon>Ambisporaceae</taxon>
        <taxon>Ambispora</taxon>
    </lineage>
</organism>
<dbReference type="Gene3D" id="1.20.1200.10">
    <property type="entry name" value="Cobalamin adenosyltransferase-like"/>
    <property type="match status" value="1"/>
</dbReference>
<feature type="non-terminal residue" evidence="1">
    <location>
        <position position="1"/>
    </location>
</feature>
<proteinExistence type="predicted"/>
<sequence length="42" mass="5037">LSDFFFVAARYAAMFENHAENIYQQRRQDKPSNLVARDMKKE</sequence>
<gene>
    <name evidence="1" type="ORF">ALEPTO_LOCUS11911</name>
</gene>
<reference evidence="1" key="1">
    <citation type="submission" date="2021-06" db="EMBL/GenBank/DDBJ databases">
        <authorList>
            <person name="Kallberg Y."/>
            <person name="Tangrot J."/>
            <person name="Rosling A."/>
        </authorList>
    </citation>
    <scope>NUCLEOTIDE SEQUENCE</scope>
    <source>
        <strain evidence="1">FL130A</strain>
    </source>
</reference>
<dbReference type="EMBL" id="CAJVPS010022552">
    <property type="protein sequence ID" value="CAG8711115.1"/>
    <property type="molecule type" value="Genomic_DNA"/>
</dbReference>
<protein>
    <submittedName>
        <fullName evidence="1">4140_t:CDS:1</fullName>
    </submittedName>
</protein>
<dbReference type="Proteomes" id="UP000789508">
    <property type="component" value="Unassembled WGS sequence"/>
</dbReference>
<comment type="caution">
    <text evidence="1">The sequence shown here is derived from an EMBL/GenBank/DDBJ whole genome shotgun (WGS) entry which is preliminary data.</text>
</comment>